<dbReference type="PANTHER" id="PTHR42727">
    <property type="entry name" value="PHOSPHATE TRANSPORT SYSTEM PERMEASE PROTEIN"/>
    <property type="match status" value="1"/>
</dbReference>
<dbReference type="GO" id="GO:0055085">
    <property type="term" value="P:transmembrane transport"/>
    <property type="evidence" value="ECO:0007669"/>
    <property type="project" value="InterPro"/>
</dbReference>
<organism evidence="7 8">
    <name type="scientific">Vibrio algivorus</name>
    <dbReference type="NCBI Taxonomy" id="1667024"/>
    <lineage>
        <taxon>Bacteria</taxon>
        <taxon>Pseudomonadati</taxon>
        <taxon>Pseudomonadota</taxon>
        <taxon>Gammaproteobacteria</taxon>
        <taxon>Vibrionales</taxon>
        <taxon>Vibrionaceae</taxon>
        <taxon>Vibrio</taxon>
    </lineage>
</organism>
<feature type="transmembrane region" description="Helical" evidence="5">
    <location>
        <begin position="530"/>
        <end position="551"/>
    </location>
</feature>
<comment type="subcellular location">
    <subcellularLocation>
        <location evidence="1">Cell membrane</location>
        <topology evidence="1">Multi-pass membrane protein</topology>
    </subcellularLocation>
</comment>
<dbReference type="SUPFAM" id="SSF161098">
    <property type="entry name" value="MetI-like"/>
    <property type="match status" value="2"/>
</dbReference>
<reference evidence="7 8" key="1">
    <citation type="submission" date="2019-07" db="EMBL/GenBank/DDBJ databases">
        <title>The draft genome sequence of Vibrio algivorus M1486.</title>
        <authorList>
            <person name="Meng X."/>
        </authorList>
    </citation>
    <scope>NUCLEOTIDE SEQUENCE [LARGE SCALE GENOMIC DNA]</scope>
    <source>
        <strain evidence="7 8">M1486</strain>
    </source>
</reference>
<keyword evidence="3 5" id="KW-1133">Transmembrane helix</keyword>
<feature type="transmembrane region" description="Helical" evidence="5">
    <location>
        <begin position="658"/>
        <end position="679"/>
    </location>
</feature>
<dbReference type="PANTHER" id="PTHR42727:SF1">
    <property type="entry name" value="PHOSPHATE TRANSPORT SYSTEM PERMEASE"/>
    <property type="match status" value="1"/>
</dbReference>
<dbReference type="AlphaFoldDB" id="A0A557P6G7"/>
<dbReference type="PROSITE" id="PS50928">
    <property type="entry name" value="ABC_TM1"/>
    <property type="match status" value="1"/>
</dbReference>
<evidence type="ECO:0000259" key="6">
    <source>
        <dbReference type="PROSITE" id="PS50928"/>
    </source>
</evidence>
<evidence type="ECO:0000256" key="5">
    <source>
        <dbReference type="SAM" id="Phobius"/>
    </source>
</evidence>
<evidence type="ECO:0000313" key="8">
    <source>
        <dbReference type="Proteomes" id="UP000319828"/>
    </source>
</evidence>
<dbReference type="GO" id="GO:0005886">
    <property type="term" value="C:plasma membrane"/>
    <property type="evidence" value="ECO:0007669"/>
    <property type="project" value="UniProtKB-SubCell"/>
</dbReference>
<dbReference type="RefSeq" id="WP_144388258.1">
    <property type="nucleotide sequence ID" value="NZ_CANNCB010000006.1"/>
</dbReference>
<evidence type="ECO:0000256" key="2">
    <source>
        <dbReference type="ARBA" id="ARBA00022692"/>
    </source>
</evidence>
<protein>
    <submittedName>
        <fullName evidence="7">ABC transporter permease subunit</fullName>
    </submittedName>
</protein>
<dbReference type="CDD" id="cd06261">
    <property type="entry name" value="TM_PBP2"/>
    <property type="match status" value="1"/>
</dbReference>
<dbReference type="Proteomes" id="UP000319828">
    <property type="component" value="Unassembled WGS sequence"/>
</dbReference>
<feature type="transmembrane region" description="Helical" evidence="5">
    <location>
        <begin position="21"/>
        <end position="52"/>
    </location>
</feature>
<feature type="transmembrane region" description="Helical" evidence="5">
    <location>
        <begin position="503"/>
        <end position="524"/>
    </location>
</feature>
<dbReference type="EMBL" id="VMKJ01000018">
    <property type="protein sequence ID" value="TVO36262.1"/>
    <property type="molecule type" value="Genomic_DNA"/>
</dbReference>
<dbReference type="InterPro" id="IPR035906">
    <property type="entry name" value="MetI-like_sf"/>
</dbReference>
<dbReference type="OrthoDB" id="9785113at2"/>
<feature type="transmembrane region" description="Helical" evidence="5">
    <location>
        <begin position="728"/>
        <end position="749"/>
    </location>
</feature>
<keyword evidence="2 5" id="KW-0812">Transmembrane</keyword>
<accession>A0A557P6G7</accession>
<proteinExistence type="predicted"/>
<evidence type="ECO:0000256" key="4">
    <source>
        <dbReference type="ARBA" id="ARBA00023136"/>
    </source>
</evidence>
<feature type="transmembrane region" description="Helical" evidence="5">
    <location>
        <begin position="469"/>
        <end position="491"/>
    </location>
</feature>
<feature type="domain" description="ABC transmembrane type-1" evidence="6">
    <location>
        <begin position="462"/>
        <end position="749"/>
    </location>
</feature>
<name>A0A557P6G7_9VIBR</name>
<comment type="caution">
    <text evidence="7">The sequence shown here is derived from an EMBL/GenBank/DDBJ whole genome shotgun (WGS) entry which is preliminary data.</text>
</comment>
<dbReference type="Gene3D" id="1.10.3720.10">
    <property type="entry name" value="MetI-like"/>
    <property type="match status" value="1"/>
</dbReference>
<feature type="transmembrane region" description="Helical" evidence="5">
    <location>
        <begin position="563"/>
        <end position="583"/>
    </location>
</feature>
<gene>
    <name evidence="7" type="ORF">FOF44_10160</name>
</gene>
<evidence type="ECO:0000256" key="3">
    <source>
        <dbReference type="ARBA" id="ARBA00022989"/>
    </source>
</evidence>
<dbReference type="InterPro" id="IPR000515">
    <property type="entry name" value="MetI-like"/>
</dbReference>
<sequence length="763" mass="84992">MAQVDTFFQQRDKRRWLTDRFASSVIKLGGISVLIALVLLIFYLIMVIAPIFSPATIKLKSEYLLTDNHTINKTVAVGIDDDGRTAFRFTEDGQLIFFVLNQSLNSPIETNQNNTPLLVNQIVDHPVAFKEAETSSRWYAYTDNQGGIYAVRPKFSTVFTAGGRQSSPSFSSFADTPVSLDSDGVAIRQFDFSIQTDQATFIGINQNGEWRALGYQNSSQFGDVEPHWQSTPLNLPTISSKVTDFVLTPDGETLYVLYPDSISVLKRNDVGFQLRETVALENASTKHDTQKEKSSSVQGVNLDLLPGAYSVLVTQSDGKVSQWFDVLKDGKRQFTQIRDFDSGSKATPAFVLPEFYRKGFFLFDDTGRVNNFYTTSDNKVFSKKIAQTPPITAATSPNEQFLMTAFQDKLSLFKIDNPHPDITFTSLWQKVWYEGYPEPEFIWQSTAASNDFEAKFSLVPIAFGTLKSALFAMIFAVPISVCGAVYTAYFMTPGMRRYVKPTIELMEALPTVIIGFLAGLWLAPIVELNLLNTVLFIVLLPMVILLTALLWQAVRKFTGLGEYQGWIALFLVPVVMGFAWLIFSYGHYFESWLFGGDVRLFMANMGVDFDQRNALIVGFAMGFAVIPTIFTIAEDAIFSVPKHLSDGASALGATPWQCLTTVVLVTASPGIFSAVMMGLGRAVGETMIVLMATGNTPVMDWNIFEGMRTLSANIAIEMPESEVGSSHFRLLFLSAFLLFIFTFVVNSIAELIRQRLRDKYSAL</sequence>
<feature type="transmembrane region" description="Helical" evidence="5">
    <location>
        <begin position="614"/>
        <end position="637"/>
    </location>
</feature>
<keyword evidence="4 5" id="KW-0472">Membrane</keyword>
<evidence type="ECO:0000313" key="7">
    <source>
        <dbReference type="EMBL" id="TVO36262.1"/>
    </source>
</evidence>
<evidence type="ECO:0000256" key="1">
    <source>
        <dbReference type="ARBA" id="ARBA00004651"/>
    </source>
</evidence>